<dbReference type="SUPFAM" id="SSF52540">
    <property type="entry name" value="P-loop containing nucleoside triphosphate hydrolases"/>
    <property type="match status" value="1"/>
</dbReference>
<dbReference type="InterPro" id="IPR027417">
    <property type="entry name" value="P-loop_NTPase"/>
</dbReference>
<name>A0A1S1R6J8_9ACTN</name>
<sequence length="213" mass="23101">MSERVASAASDHDPGTGWSMVVPAGGVLVVAGIPGAGKSTLIQRLYHGAPAPAPGRGAGPAGGRAGDPLVLDSAQVRAALARRLGHLPYALYRPVVHTVHYWRIAAWTAGPRRNLVIHECGTRTWARRTVAALARLRHRPAYLVFLETSPAAALAGQHARGRVVPHRSFRRHERSWARMRAALQDGSLAREGWTFARGISREEAARLTEIRFE</sequence>
<gene>
    <name evidence="1" type="ORF">BBK14_11700</name>
</gene>
<dbReference type="Gene3D" id="3.40.50.300">
    <property type="entry name" value="P-loop containing nucleotide triphosphate hydrolases"/>
    <property type="match status" value="1"/>
</dbReference>
<dbReference type="Pfam" id="PF13671">
    <property type="entry name" value="AAA_33"/>
    <property type="match status" value="1"/>
</dbReference>
<keyword evidence="2" id="KW-1185">Reference proteome</keyword>
<organism evidence="1 2">
    <name type="scientific">Parafrankia soli</name>
    <dbReference type="NCBI Taxonomy" id="2599596"/>
    <lineage>
        <taxon>Bacteria</taxon>
        <taxon>Bacillati</taxon>
        <taxon>Actinomycetota</taxon>
        <taxon>Actinomycetes</taxon>
        <taxon>Frankiales</taxon>
        <taxon>Frankiaceae</taxon>
        <taxon>Parafrankia</taxon>
    </lineage>
</organism>
<dbReference type="Proteomes" id="UP000179769">
    <property type="component" value="Unassembled WGS sequence"/>
</dbReference>
<proteinExistence type="predicted"/>
<reference evidence="2" key="1">
    <citation type="submission" date="2016-07" db="EMBL/GenBank/DDBJ databases">
        <title>Frankia sp. NRRL B-16219 Genome sequencing.</title>
        <authorList>
            <person name="Ghodhbane-Gtari F."/>
            <person name="Swanson E."/>
            <person name="Gueddou A."/>
            <person name="Louati M."/>
            <person name="Nouioui I."/>
            <person name="Hezbri K."/>
            <person name="Abebe-Akele F."/>
            <person name="Simpson S."/>
            <person name="Morris K."/>
            <person name="Thomas K."/>
            <person name="Gtari M."/>
            <person name="Tisa L.S."/>
        </authorList>
    </citation>
    <scope>NUCLEOTIDE SEQUENCE [LARGE SCALE GENOMIC DNA]</scope>
    <source>
        <strain evidence="2">NRRL B-16219</strain>
    </source>
</reference>
<protein>
    <recommendedName>
        <fullName evidence="3">Zeta toxin</fullName>
    </recommendedName>
</protein>
<dbReference type="RefSeq" id="WP_071060356.1">
    <property type="nucleotide sequence ID" value="NZ_MAXA01000058.1"/>
</dbReference>
<evidence type="ECO:0008006" key="3">
    <source>
        <dbReference type="Google" id="ProtNLM"/>
    </source>
</evidence>
<dbReference type="EMBL" id="MAXA01000058">
    <property type="protein sequence ID" value="OHV40912.1"/>
    <property type="molecule type" value="Genomic_DNA"/>
</dbReference>
<evidence type="ECO:0000313" key="1">
    <source>
        <dbReference type="EMBL" id="OHV40912.1"/>
    </source>
</evidence>
<evidence type="ECO:0000313" key="2">
    <source>
        <dbReference type="Proteomes" id="UP000179769"/>
    </source>
</evidence>
<comment type="caution">
    <text evidence="1">The sequence shown here is derived from an EMBL/GenBank/DDBJ whole genome shotgun (WGS) entry which is preliminary data.</text>
</comment>
<accession>A0A1S1R6J8</accession>
<dbReference type="AlphaFoldDB" id="A0A1S1R6J8"/>